<dbReference type="EMBL" id="QLII01000001">
    <property type="protein sequence ID" value="RAI78204.1"/>
    <property type="molecule type" value="Genomic_DNA"/>
</dbReference>
<keyword evidence="2" id="KW-1185">Reference proteome</keyword>
<proteinExistence type="predicted"/>
<accession>A0A327NWG3</accession>
<evidence type="ECO:0000313" key="1">
    <source>
        <dbReference type="EMBL" id="RAI78204.1"/>
    </source>
</evidence>
<gene>
    <name evidence="1" type="ORF">HMF3257_36390</name>
</gene>
<evidence type="ECO:0000313" key="2">
    <source>
        <dbReference type="Proteomes" id="UP000249016"/>
    </source>
</evidence>
<dbReference type="InterPro" id="IPR009409">
    <property type="entry name" value="DUF1059"/>
</dbReference>
<dbReference type="OrthoDB" id="1450972at2"/>
<comment type="caution">
    <text evidence="1">The sequence shown here is derived from an EMBL/GenBank/DDBJ whole genome shotgun (WGS) entry which is preliminary data.</text>
</comment>
<organism evidence="1 2">
    <name type="scientific">Spirosoma telluris</name>
    <dbReference type="NCBI Taxonomy" id="2183553"/>
    <lineage>
        <taxon>Bacteria</taxon>
        <taxon>Pseudomonadati</taxon>
        <taxon>Bacteroidota</taxon>
        <taxon>Cytophagia</taxon>
        <taxon>Cytophagales</taxon>
        <taxon>Cytophagaceae</taxon>
        <taxon>Spirosoma</taxon>
    </lineage>
</organism>
<protein>
    <submittedName>
        <fullName evidence="1">DUF1059 domain-containing protein</fullName>
    </submittedName>
</protein>
<dbReference type="RefSeq" id="WP_111349762.1">
    <property type="nucleotide sequence ID" value="NZ_QLII01000001.1"/>
</dbReference>
<sequence>MKELHCKDVGFDCPGIIKAESESEVLQLAAKHAQEAHQVTVTPEMAEQIKPLIHEAV</sequence>
<reference evidence="1 2" key="1">
    <citation type="submission" date="2018-06" db="EMBL/GenBank/DDBJ databases">
        <title>Spirosoma sp. HMF3257 Genome sequencing and assembly.</title>
        <authorList>
            <person name="Kang H."/>
            <person name="Cha I."/>
            <person name="Kim H."/>
            <person name="Kang J."/>
            <person name="Joh K."/>
        </authorList>
    </citation>
    <scope>NUCLEOTIDE SEQUENCE [LARGE SCALE GENOMIC DNA]</scope>
    <source>
        <strain evidence="1 2">HMF3257</strain>
    </source>
</reference>
<dbReference type="Pfam" id="PF06348">
    <property type="entry name" value="DUF1059"/>
    <property type="match status" value="1"/>
</dbReference>
<name>A0A327NWG3_9BACT</name>
<dbReference type="AlphaFoldDB" id="A0A327NWG3"/>
<dbReference type="Proteomes" id="UP000249016">
    <property type="component" value="Unassembled WGS sequence"/>
</dbReference>